<dbReference type="GO" id="GO:0016758">
    <property type="term" value="F:hexosyltransferase activity"/>
    <property type="evidence" value="ECO:0007669"/>
    <property type="project" value="InterPro"/>
</dbReference>
<dbReference type="FunFam" id="3.90.550.50:FF:000001">
    <property type="entry name" value="Hexosyltransferase"/>
    <property type="match status" value="1"/>
</dbReference>
<dbReference type="Pfam" id="PF01929">
    <property type="entry name" value="Ribosomal_L14e"/>
    <property type="match status" value="1"/>
</dbReference>
<evidence type="ECO:0000256" key="12">
    <source>
        <dbReference type="ARBA" id="ARBA00035215"/>
    </source>
</evidence>
<keyword evidence="11" id="KW-0325">Glycoprotein</keyword>
<dbReference type="InterPro" id="IPR002659">
    <property type="entry name" value="Glyco_trans_31"/>
</dbReference>
<dbReference type="InterPro" id="IPR002784">
    <property type="entry name" value="Ribosomal_eL14_dom"/>
</dbReference>
<evidence type="ECO:0000256" key="14">
    <source>
        <dbReference type="SAM" id="MobiDB-lite"/>
    </source>
</evidence>
<name>A0A8J6H6I3_TENMO</name>
<evidence type="ECO:0000256" key="3">
    <source>
        <dbReference type="ARBA" id="ARBA00008661"/>
    </source>
</evidence>
<evidence type="ECO:0000256" key="13">
    <source>
        <dbReference type="ARBA" id="ARBA00035318"/>
    </source>
</evidence>
<feature type="region of interest" description="Disordered" evidence="14">
    <location>
        <begin position="687"/>
        <end position="725"/>
    </location>
</feature>
<evidence type="ECO:0000256" key="5">
    <source>
        <dbReference type="ARBA" id="ARBA00022679"/>
    </source>
</evidence>
<dbReference type="GO" id="GO:0003735">
    <property type="term" value="F:structural constituent of ribosome"/>
    <property type="evidence" value="ECO:0007669"/>
    <property type="project" value="InterPro"/>
</dbReference>
<reference evidence="16" key="1">
    <citation type="journal article" date="2020" name="J Insects Food Feed">
        <title>The yellow mealworm (Tenebrio molitor) genome: a resource for the emerging insects as food and feed industry.</title>
        <authorList>
            <person name="Eriksson T."/>
            <person name="Andere A."/>
            <person name="Kelstrup H."/>
            <person name="Emery V."/>
            <person name="Picard C."/>
        </authorList>
    </citation>
    <scope>NUCLEOTIDE SEQUENCE</scope>
    <source>
        <strain evidence="16">Stoneville</strain>
        <tissue evidence="16">Whole head</tissue>
    </source>
</reference>
<dbReference type="Gene3D" id="2.30.30.30">
    <property type="match status" value="1"/>
</dbReference>
<dbReference type="PANTHER" id="PTHR11214">
    <property type="entry name" value="BETA-1,3-N-ACETYLGLUCOSAMINYLTRANSFERASE"/>
    <property type="match status" value="1"/>
</dbReference>
<dbReference type="GO" id="GO:0005840">
    <property type="term" value="C:ribosome"/>
    <property type="evidence" value="ECO:0007669"/>
    <property type="project" value="InterPro"/>
</dbReference>
<keyword evidence="9" id="KW-0333">Golgi apparatus</keyword>
<dbReference type="AlphaFoldDB" id="A0A8J6H6I3"/>
<organism evidence="16 17">
    <name type="scientific">Tenebrio molitor</name>
    <name type="common">Yellow mealworm beetle</name>
    <dbReference type="NCBI Taxonomy" id="7067"/>
    <lineage>
        <taxon>Eukaryota</taxon>
        <taxon>Metazoa</taxon>
        <taxon>Ecdysozoa</taxon>
        <taxon>Arthropoda</taxon>
        <taxon>Hexapoda</taxon>
        <taxon>Insecta</taxon>
        <taxon>Pterygota</taxon>
        <taxon>Neoptera</taxon>
        <taxon>Endopterygota</taxon>
        <taxon>Coleoptera</taxon>
        <taxon>Polyphaga</taxon>
        <taxon>Cucujiformia</taxon>
        <taxon>Tenebrionidae</taxon>
        <taxon>Tenebrio</taxon>
    </lineage>
</organism>
<evidence type="ECO:0000256" key="2">
    <source>
        <dbReference type="ARBA" id="ARBA00006592"/>
    </source>
</evidence>
<comment type="caution">
    <text evidence="16">The sequence shown here is derived from an EMBL/GenBank/DDBJ whole genome shotgun (WGS) entry which is preliminary data.</text>
</comment>
<dbReference type="Gene3D" id="3.90.550.50">
    <property type="match status" value="1"/>
</dbReference>
<comment type="subcellular location">
    <subcellularLocation>
        <location evidence="1">Golgi apparatus membrane</location>
        <topology evidence="1">Single-pass type II membrane protein</topology>
    </subcellularLocation>
</comment>
<dbReference type="InterPro" id="IPR008991">
    <property type="entry name" value="Translation_prot_SH3-like_sf"/>
</dbReference>
<keyword evidence="8" id="KW-1133">Transmembrane helix</keyword>
<evidence type="ECO:0000256" key="11">
    <source>
        <dbReference type="ARBA" id="ARBA00023180"/>
    </source>
</evidence>
<dbReference type="CDD" id="cd23702">
    <property type="entry name" value="eL14"/>
    <property type="match status" value="1"/>
</dbReference>
<dbReference type="PANTHER" id="PTHR11214:SF376">
    <property type="entry name" value="HEXOSYLTRANSFERASE"/>
    <property type="match status" value="1"/>
</dbReference>
<comment type="similarity">
    <text evidence="3">Belongs to the glycosyltransferase 31 family.</text>
</comment>
<feature type="region of interest" description="Disordered" evidence="14">
    <location>
        <begin position="875"/>
        <end position="899"/>
    </location>
</feature>
<keyword evidence="7" id="KW-0735">Signal-anchor</keyword>
<proteinExistence type="inferred from homology"/>
<protein>
    <recommendedName>
        <fullName evidence="12">Large ribosomal subunit protein eL14</fullName>
    </recommendedName>
    <alternativeName>
        <fullName evidence="13">60S ribosomal protein L14</fullName>
    </alternativeName>
</protein>
<keyword evidence="4" id="KW-0328">Glycosyltransferase</keyword>
<evidence type="ECO:0000256" key="9">
    <source>
        <dbReference type="ARBA" id="ARBA00023034"/>
    </source>
</evidence>
<evidence type="ECO:0000256" key="8">
    <source>
        <dbReference type="ARBA" id="ARBA00022989"/>
    </source>
</evidence>
<dbReference type="Proteomes" id="UP000719412">
    <property type="component" value="Unassembled WGS sequence"/>
</dbReference>
<dbReference type="GO" id="GO:0006412">
    <property type="term" value="P:translation"/>
    <property type="evidence" value="ECO:0007669"/>
    <property type="project" value="InterPro"/>
</dbReference>
<evidence type="ECO:0000259" key="15">
    <source>
        <dbReference type="Pfam" id="PF01929"/>
    </source>
</evidence>
<gene>
    <name evidence="16" type="ORF">GEV33_013619</name>
</gene>
<dbReference type="GO" id="GO:0000139">
    <property type="term" value="C:Golgi membrane"/>
    <property type="evidence" value="ECO:0007669"/>
    <property type="project" value="UniProtKB-SubCell"/>
</dbReference>
<keyword evidence="17" id="KW-1185">Reference proteome</keyword>
<evidence type="ECO:0000256" key="6">
    <source>
        <dbReference type="ARBA" id="ARBA00022692"/>
    </source>
</evidence>
<reference evidence="16" key="2">
    <citation type="submission" date="2021-08" db="EMBL/GenBank/DDBJ databases">
        <authorList>
            <person name="Eriksson T."/>
        </authorList>
    </citation>
    <scope>NUCLEOTIDE SEQUENCE</scope>
    <source>
        <strain evidence="16">Stoneville</strain>
        <tissue evidence="16">Whole head</tissue>
    </source>
</reference>
<evidence type="ECO:0000256" key="1">
    <source>
        <dbReference type="ARBA" id="ARBA00004323"/>
    </source>
</evidence>
<keyword evidence="6" id="KW-0812">Transmembrane</keyword>
<dbReference type="InterPro" id="IPR014722">
    <property type="entry name" value="Rib_uL2_dom2"/>
</dbReference>
<accession>A0A8J6H6I3</accession>
<dbReference type="Gene3D" id="6.10.250.2270">
    <property type="match status" value="1"/>
</dbReference>
<evidence type="ECO:0000313" key="16">
    <source>
        <dbReference type="EMBL" id="KAH0809174.1"/>
    </source>
</evidence>
<feature type="domain" description="Large ribosomal subunit protein eL14" evidence="15">
    <location>
        <begin position="47"/>
        <end position="120"/>
    </location>
</feature>
<feature type="region of interest" description="Disordered" evidence="14">
    <location>
        <begin position="142"/>
        <end position="162"/>
    </location>
</feature>
<keyword evidence="5" id="KW-0808">Transferase</keyword>
<feature type="compositionally biased region" description="Low complexity" evidence="14">
    <location>
        <begin position="687"/>
        <end position="700"/>
    </location>
</feature>
<dbReference type="SUPFAM" id="SSF50104">
    <property type="entry name" value="Translation proteins SH3-like domain"/>
    <property type="match status" value="1"/>
</dbReference>
<evidence type="ECO:0000256" key="7">
    <source>
        <dbReference type="ARBA" id="ARBA00022968"/>
    </source>
</evidence>
<evidence type="ECO:0000256" key="4">
    <source>
        <dbReference type="ARBA" id="ARBA00022676"/>
    </source>
</evidence>
<keyword evidence="10" id="KW-0472">Membrane</keyword>
<dbReference type="Pfam" id="PF01762">
    <property type="entry name" value="Galactosyl_T"/>
    <property type="match status" value="1"/>
</dbReference>
<dbReference type="EMBL" id="JABDTM020028290">
    <property type="protein sequence ID" value="KAH0809174.1"/>
    <property type="molecule type" value="Genomic_DNA"/>
</dbReference>
<sequence>MPFQRFVETGRVALIADGPNKGKLVSIVDVIDQTRVLVDGPASNVARTQIRLNQLHLTKFRLRFPFSGSTRVVRKAWNDAKINEQWEKSAWANKVAAKEKRAQLTDFDRFKLRRARSRRNYIRTIAFRNLKKAASRNGTLYGKKKMAKGGDKPKPKKAGKAKKGKIDVLAAVSAGSDTVGCVRCHPTSVTQPALFQVKDALVKMVDKRLWPVVYAAILAAVLVAVWQISGERDPAVAVTVYSLYSSNASYSHPVGSLPPDDYPQLIDLRNFTFTMLSLPCNDSSPVLLVLVHSDPKNFDTRRVVRETWGRNTAQVRVLFVTGLVRGAVKSRLEREHEEFGDVIQGSFDDAYRNMTYKHVMVFKYAIYHCPQARYVLKTDDDVFVNMPSMIRFLTADLSPFGGSRMLFCTLRTGSMVVRSWRSKWRVSFKEYPAKTYPPYCPGWAILYSPDVVFDLYREAQKSDYFWIDDVHITGTLADRVRLAHVNVDNLVLTDRQMSYAVDQPSRFNRSFLYGAPNINNHQIKALWESHTTLIPRKRNRVLLPGTRVRIASPRALQKAVDFGKRACDTTKSFFRSFQVVGTRSAPSLRVASPQQSGKYKSANRTDTVASTEVKIAPDMSTAVTNGHQASTEDFAKHVFGGENLNVVEIGVVTHPVTPKYTCYCESSGRGARWGLISERRGAMVSVTKASRTSSLSTTSTAPMYQQAPPRPTRAGSPPTSAHRSIPAPICEKKAPSSTPDRGYLAAPVFYTIISADKSGLSRSTAAACARLPPQARRLRAFASHSPETCSHQGTLRFPIVESALLNYDRSLLRDDVSAVTSRRGPLDKRRVMRSCLCLLCGRDSSPARSSFFTPPELSIPGEIESPSNFDVRGLKYQQTPPPSAAEMEFMAGRRGGGSG</sequence>
<dbReference type="GO" id="GO:0006493">
    <property type="term" value="P:protein O-linked glycosylation"/>
    <property type="evidence" value="ECO:0007669"/>
    <property type="project" value="TreeGrafter"/>
</dbReference>
<evidence type="ECO:0000313" key="17">
    <source>
        <dbReference type="Proteomes" id="UP000719412"/>
    </source>
</evidence>
<comment type="similarity">
    <text evidence="2">Belongs to the eukaryotic ribosomal protein eL14 family.</text>
</comment>
<evidence type="ECO:0000256" key="10">
    <source>
        <dbReference type="ARBA" id="ARBA00023136"/>
    </source>
</evidence>